<keyword evidence="3" id="KW-0378">Hydrolase</keyword>
<dbReference type="GO" id="GO:0052689">
    <property type="term" value="F:carboxylic ester hydrolase activity"/>
    <property type="evidence" value="ECO:0007669"/>
    <property type="project" value="UniProtKB-KW"/>
</dbReference>
<name>A0A8D1BQX6_PIG</name>
<dbReference type="Gene3D" id="3.40.50.1820">
    <property type="entry name" value="alpha/beta hydrolase"/>
    <property type="match status" value="1"/>
</dbReference>
<evidence type="ECO:0000256" key="1">
    <source>
        <dbReference type="ARBA" id="ARBA00005964"/>
    </source>
</evidence>
<accession>A0A8D1BQX6</accession>
<evidence type="ECO:0000256" key="2">
    <source>
        <dbReference type="ARBA" id="ARBA00022487"/>
    </source>
</evidence>
<evidence type="ECO:0000259" key="5">
    <source>
        <dbReference type="Pfam" id="PF00135"/>
    </source>
</evidence>
<reference evidence="6" key="1">
    <citation type="submission" date="2025-05" db="UniProtKB">
        <authorList>
            <consortium name="Ensembl"/>
        </authorList>
    </citation>
    <scope>IDENTIFICATION</scope>
</reference>
<protein>
    <recommendedName>
        <fullName evidence="5">Carboxylesterase type B domain-containing protein</fullName>
    </recommendedName>
</protein>
<dbReference type="Ensembl" id="ENSSSCT00040002353.1">
    <property type="protein sequence ID" value="ENSSSCP00040000656.1"/>
    <property type="gene ID" value="ENSSSCG00040001968.1"/>
</dbReference>
<dbReference type="Proteomes" id="UP000694571">
    <property type="component" value="Unplaced"/>
</dbReference>
<keyword evidence="2" id="KW-0719">Serine esterase</keyword>
<dbReference type="Pfam" id="PF00135">
    <property type="entry name" value="COesterase"/>
    <property type="match status" value="1"/>
</dbReference>
<dbReference type="InterPro" id="IPR002018">
    <property type="entry name" value="CarbesteraseB"/>
</dbReference>
<dbReference type="PANTHER" id="PTHR43918">
    <property type="entry name" value="ACETYLCHOLINESTERASE"/>
    <property type="match status" value="1"/>
</dbReference>
<evidence type="ECO:0000313" key="6">
    <source>
        <dbReference type="Ensembl" id="ENSSSCP00040000656.1"/>
    </source>
</evidence>
<evidence type="ECO:0000256" key="3">
    <source>
        <dbReference type="ARBA" id="ARBA00022801"/>
    </source>
</evidence>
<organism evidence="6 7">
    <name type="scientific">Sus scrofa</name>
    <name type="common">Pig</name>
    <dbReference type="NCBI Taxonomy" id="9823"/>
    <lineage>
        <taxon>Eukaryota</taxon>
        <taxon>Metazoa</taxon>
        <taxon>Chordata</taxon>
        <taxon>Craniata</taxon>
        <taxon>Vertebrata</taxon>
        <taxon>Euteleostomi</taxon>
        <taxon>Mammalia</taxon>
        <taxon>Eutheria</taxon>
        <taxon>Laurasiatheria</taxon>
        <taxon>Artiodactyla</taxon>
        <taxon>Suina</taxon>
        <taxon>Suidae</taxon>
        <taxon>Sus</taxon>
    </lineage>
</organism>
<feature type="signal peptide" evidence="4">
    <location>
        <begin position="1"/>
        <end position="27"/>
    </location>
</feature>
<feature type="chain" id="PRO_5044685960" description="Carboxylesterase type B domain-containing protein" evidence="4">
    <location>
        <begin position="28"/>
        <end position="184"/>
    </location>
</feature>
<sequence>MSTEWVHPGQTLIWAVWVLAATTEESATDAPVRNTRLGWVRGKQATVLGNDKPVNIFLGIPYAAPPVGPLRFAKPKPALPWNDFLNATSYPKLCLQNSEWLFLDQHILKVHYPKFGMSEDCLYLNIHAPAHADTGSKLPVMVWLPGGGFETGSASIFDGSALAAYEDVLVVTIQYRLGMFGFFK</sequence>
<dbReference type="InterPro" id="IPR050654">
    <property type="entry name" value="AChE-related_enzymes"/>
</dbReference>
<evidence type="ECO:0000256" key="4">
    <source>
        <dbReference type="SAM" id="SignalP"/>
    </source>
</evidence>
<comment type="similarity">
    <text evidence="1">Belongs to the type-B carboxylesterase/lipase family.</text>
</comment>
<dbReference type="SUPFAM" id="SSF53474">
    <property type="entry name" value="alpha/beta-Hydrolases"/>
    <property type="match status" value="1"/>
</dbReference>
<feature type="domain" description="Carboxylesterase type B" evidence="5">
    <location>
        <begin position="30"/>
        <end position="183"/>
    </location>
</feature>
<dbReference type="Proteomes" id="UP000694722">
    <property type="component" value="Unplaced"/>
</dbReference>
<proteinExistence type="inferred from homology"/>
<keyword evidence="4" id="KW-0732">Signal</keyword>
<dbReference type="InterPro" id="IPR029058">
    <property type="entry name" value="AB_hydrolase_fold"/>
</dbReference>
<dbReference type="AlphaFoldDB" id="A0A8D1BQX6"/>
<dbReference type="PANTHER" id="PTHR43918:SF4">
    <property type="entry name" value="CARBOXYLIC ESTER HYDROLASE"/>
    <property type="match status" value="1"/>
</dbReference>
<dbReference type="Ensembl" id="ENSSSCT00050039617.1">
    <property type="protein sequence ID" value="ENSSSCP00050016413.1"/>
    <property type="gene ID" value="ENSSSCG00050029485.1"/>
</dbReference>
<evidence type="ECO:0000313" key="7">
    <source>
        <dbReference type="Proteomes" id="UP000694722"/>
    </source>
</evidence>